<accession>A0A3M6TFT3</accession>
<dbReference type="EMBL" id="RCHS01003672">
    <property type="protein sequence ID" value="RMX40230.1"/>
    <property type="molecule type" value="Genomic_DNA"/>
</dbReference>
<gene>
    <name evidence="1" type="ORF">pdam_00014341</name>
</gene>
<dbReference type="AlphaFoldDB" id="A0A3M6TFT3"/>
<comment type="caution">
    <text evidence="1">The sequence shown here is derived from an EMBL/GenBank/DDBJ whole genome shotgun (WGS) entry which is preliminary data.</text>
</comment>
<proteinExistence type="predicted"/>
<keyword evidence="2" id="KW-1185">Reference proteome</keyword>
<evidence type="ECO:0000313" key="1">
    <source>
        <dbReference type="EMBL" id="RMX40230.1"/>
    </source>
</evidence>
<protein>
    <submittedName>
        <fullName evidence="1">Uncharacterized protein</fullName>
    </submittedName>
</protein>
<organism evidence="1 2">
    <name type="scientific">Pocillopora damicornis</name>
    <name type="common">Cauliflower coral</name>
    <name type="synonym">Millepora damicornis</name>
    <dbReference type="NCBI Taxonomy" id="46731"/>
    <lineage>
        <taxon>Eukaryota</taxon>
        <taxon>Metazoa</taxon>
        <taxon>Cnidaria</taxon>
        <taxon>Anthozoa</taxon>
        <taxon>Hexacorallia</taxon>
        <taxon>Scleractinia</taxon>
        <taxon>Astrocoeniina</taxon>
        <taxon>Pocilloporidae</taxon>
        <taxon>Pocillopora</taxon>
    </lineage>
</organism>
<sequence length="177" mass="20401">MSDNIPLRTQHSCTENEYYRINVFSNAQLNTMGSTRPLEQLIVFITRASENSERLDMLQKQLDQGAINVRYVYSNHFRWRRSRGVNLRADLVMGDFCANKEVHRRKIDEMKLGENLVFTMPKSDASSTTVKLKLVNESRDIILETGELNLEQSMLLDETRPGVEHGHEGNQVVEMEA</sequence>
<name>A0A3M6TFT3_POCDA</name>
<evidence type="ECO:0000313" key="2">
    <source>
        <dbReference type="Proteomes" id="UP000275408"/>
    </source>
</evidence>
<reference evidence="1 2" key="1">
    <citation type="journal article" date="2018" name="Sci. Rep.">
        <title>Comparative analysis of the Pocillopora damicornis genome highlights role of immune system in coral evolution.</title>
        <authorList>
            <person name="Cunning R."/>
            <person name="Bay R.A."/>
            <person name="Gillette P."/>
            <person name="Baker A.C."/>
            <person name="Traylor-Knowles N."/>
        </authorList>
    </citation>
    <scope>NUCLEOTIDE SEQUENCE [LARGE SCALE GENOMIC DNA]</scope>
    <source>
        <strain evidence="1">RSMAS</strain>
        <tissue evidence="1">Whole animal</tissue>
    </source>
</reference>
<dbReference type="Proteomes" id="UP000275408">
    <property type="component" value="Unassembled WGS sequence"/>
</dbReference>